<evidence type="ECO:0000256" key="4">
    <source>
        <dbReference type="RuleBase" id="RU362132"/>
    </source>
</evidence>
<dbReference type="Pfam" id="PF02775">
    <property type="entry name" value="TPP_enzyme_C"/>
    <property type="match status" value="1"/>
</dbReference>
<dbReference type="Gene3D" id="3.40.50.970">
    <property type="match status" value="2"/>
</dbReference>
<comment type="caution">
    <text evidence="8">The sequence shown here is derived from an EMBL/GenBank/DDBJ whole genome shotgun (WGS) entry which is preliminary data.</text>
</comment>
<feature type="domain" description="Thiamine pyrophosphate enzyme TPP-binding" evidence="6">
    <location>
        <begin position="413"/>
        <end position="560"/>
    </location>
</feature>
<evidence type="ECO:0000259" key="7">
    <source>
        <dbReference type="Pfam" id="PF02776"/>
    </source>
</evidence>
<dbReference type="PROSITE" id="PS00187">
    <property type="entry name" value="TPP_ENZYMES"/>
    <property type="match status" value="1"/>
</dbReference>
<sequence>MNVMSRSQATSAADNMTGAHLLAAALQRHGVKEIFGQSIPSALFLAAPDYGIRQIGYRTENAGAAMADAFARVSGKVSVVTAQNGPAATLLVPGLAEALKASIPVVAIVQDVSRRFIDKNAFQELDHFALFSGVAKWVRRVADPARIDDYVDMAFTAAATGRAGPAVLLVPLDVLDERPEIDPAQPRRSANLGTFPLDRTAADPARIAETARLIAKAKAPIVIAGGGVHASQASAELSALQALGLPVATTVMGKGSVDETHPLSLGVVGYFMAPRGRTSHLRSLVTEADVVLLIGNRTNQNGTDSWSLYPKGATYIHLDVDGGEIGRNYEALRLAGDAKLTLAALKQALDKEDLSALSTRRKALEEKIAGGLAAHREDMKRLVDMDAAPLRPERLMADLDSVLTPESIVVADASYSSIWIANFLTARKAGQRFITPRGIAGLGWGLPYALGAKAARPDAPVVCLTGDGGFGHVWSEMETARRMKLPVVVIVLNNQILGYQKHAELSLFGNFTDVCDFEAVDHAAIARAIGCNGVRVDRPEDFLPALKEALSSDELTVIDVITDERAHPPITSFQGKDALNY</sequence>
<proteinExistence type="inferred from homology"/>
<protein>
    <submittedName>
        <fullName evidence="8">Acetolactate synthase catalytic subunit</fullName>
    </submittedName>
</protein>
<dbReference type="CDD" id="cd00568">
    <property type="entry name" value="TPP_enzymes"/>
    <property type="match status" value="1"/>
</dbReference>
<dbReference type="GO" id="GO:0050660">
    <property type="term" value="F:flavin adenine dinucleotide binding"/>
    <property type="evidence" value="ECO:0007669"/>
    <property type="project" value="TreeGrafter"/>
</dbReference>
<dbReference type="InterPro" id="IPR029061">
    <property type="entry name" value="THDP-binding"/>
</dbReference>
<dbReference type="PANTHER" id="PTHR18968:SF13">
    <property type="entry name" value="ACETOLACTATE SYNTHASE CATALYTIC SUBUNIT, MITOCHONDRIAL"/>
    <property type="match status" value="1"/>
</dbReference>
<dbReference type="AlphaFoldDB" id="A0A6A7ZKQ6"/>
<dbReference type="GO" id="GO:0009097">
    <property type="term" value="P:isoleucine biosynthetic process"/>
    <property type="evidence" value="ECO:0007669"/>
    <property type="project" value="TreeGrafter"/>
</dbReference>
<dbReference type="PANTHER" id="PTHR18968">
    <property type="entry name" value="THIAMINE PYROPHOSPHATE ENZYMES"/>
    <property type="match status" value="1"/>
</dbReference>
<comment type="similarity">
    <text evidence="2 4">Belongs to the TPP enzyme family.</text>
</comment>
<gene>
    <name evidence="8" type="ORF">GHK45_00780</name>
</gene>
<dbReference type="InterPro" id="IPR029035">
    <property type="entry name" value="DHS-like_NAD/FAD-binding_dom"/>
</dbReference>
<dbReference type="InterPro" id="IPR011766">
    <property type="entry name" value="TPP_enzyme_TPP-bd"/>
</dbReference>
<dbReference type="RefSeq" id="WP_153317824.1">
    <property type="nucleotide sequence ID" value="NZ_WISP01000014.1"/>
</dbReference>
<dbReference type="GO" id="GO:0009099">
    <property type="term" value="P:L-valine biosynthetic process"/>
    <property type="evidence" value="ECO:0007669"/>
    <property type="project" value="TreeGrafter"/>
</dbReference>
<dbReference type="GO" id="GO:0030976">
    <property type="term" value="F:thiamine pyrophosphate binding"/>
    <property type="evidence" value="ECO:0007669"/>
    <property type="project" value="InterPro"/>
</dbReference>
<evidence type="ECO:0000313" key="8">
    <source>
        <dbReference type="EMBL" id="MQW02441.1"/>
    </source>
</evidence>
<comment type="cofactor">
    <cofactor evidence="1">
        <name>thiamine diphosphate</name>
        <dbReference type="ChEBI" id="CHEBI:58937"/>
    </cofactor>
</comment>
<keyword evidence="3 4" id="KW-0786">Thiamine pyrophosphate</keyword>
<evidence type="ECO:0000259" key="5">
    <source>
        <dbReference type="Pfam" id="PF00205"/>
    </source>
</evidence>
<dbReference type="EMBL" id="WISP01000014">
    <property type="protein sequence ID" value="MQW02441.1"/>
    <property type="molecule type" value="Genomic_DNA"/>
</dbReference>
<name>A0A6A7ZKQ6_RHIML</name>
<organism evidence="8">
    <name type="scientific">Rhizobium meliloti</name>
    <name type="common">Ensifer meliloti</name>
    <name type="synonym">Sinorhizobium meliloti</name>
    <dbReference type="NCBI Taxonomy" id="382"/>
    <lineage>
        <taxon>Bacteria</taxon>
        <taxon>Pseudomonadati</taxon>
        <taxon>Pseudomonadota</taxon>
        <taxon>Alphaproteobacteria</taxon>
        <taxon>Hyphomicrobiales</taxon>
        <taxon>Rhizobiaceae</taxon>
        <taxon>Sinorhizobium/Ensifer group</taxon>
        <taxon>Sinorhizobium</taxon>
    </lineage>
</organism>
<evidence type="ECO:0000256" key="3">
    <source>
        <dbReference type="ARBA" id="ARBA00023052"/>
    </source>
</evidence>
<evidence type="ECO:0000256" key="2">
    <source>
        <dbReference type="ARBA" id="ARBA00007812"/>
    </source>
</evidence>
<dbReference type="GO" id="GO:0000287">
    <property type="term" value="F:magnesium ion binding"/>
    <property type="evidence" value="ECO:0007669"/>
    <property type="project" value="InterPro"/>
</dbReference>
<evidence type="ECO:0000259" key="6">
    <source>
        <dbReference type="Pfam" id="PF02775"/>
    </source>
</evidence>
<dbReference type="Pfam" id="PF00205">
    <property type="entry name" value="TPP_enzyme_M"/>
    <property type="match status" value="1"/>
</dbReference>
<dbReference type="SUPFAM" id="SSF52467">
    <property type="entry name" value="DHS-like NAD/FAD-binding domain"/>
    <property type="match status" value="1"/>
</dbReference>
<dbReference type="Gene3D" id="3.40.50.1220">
    <property type="entry name" value="TPP-binding domain"/>
    <property type="match status" value="1"/>
</dbReference>
<evidence type="ECO:0000256" key="1">
    <source>
        <dbReference type="ARBA" id="ARBA00001964"/>
    </source>
</evidence>
<feature type="domain" description="Thiamine pyrophosphate enzyme central" evidence="5">
    <location>
        <begin position="207"/>
        <end position="345"/>
    </location>
</feature>
<reference evidence="8" key="1">
    <citation type="journal article" date="2013" name="Genome Biol.">
        <title>Comparative genomics of the core and accessory genomes of 48 Sinorhizobium strains comprising five genospecies.</title>
        <authorList>
            <person name="Sugawara M."/>
            <person name="Epstein B."/>
            <person name="Badgley B.D."/>
            <person name="Unno T."/>
            <person name="Xu L."/>
            <person name="Reese J."/>
            <person name="Gyaneshwar P."/>
            <person name="Denny R."/>
            <person name="Mudge J."/>
            <person name="Bharti A.K."/>
            <person name="Farmer A.D."/>
            <person name="May G.D."/>
            <person name="Woodward J.E."/>
            <person name="Medigue C."/>
            <person name="Vallenet D."/>
            <person name="Lajus A."/>
            <person name="Rouy Z."/>
            <person name="Martinez-Vaz B."/>
            <person name="Tiffin P."/>
            <person name="Young N.D."/>
            <person name="Sadowsky M.J."/>
        </authorList>
    </citation>
    <scope>NUCLEOTIDE SEQUENCE</scope>
    <source>
        <strain evidence="8">M30</strain>
    </source>
</reference>
<dbReference type="InterPro" id="IPR012001">
    <property type="entry name" value="Thiamin_PyroP_enz_TPP-bd_dom"/>
</dbReference>
<dbReference type="CDD" id="cd07035">
    <property type="entry name" value="TPP_PYR_POX_like"/>
    <property type="match status" value="1"/>
</dbReference>
<dbReference type="NCBIfam" id="NF004772">
    <property type="entry name" value="PRK06112.1"/>
    <property type="match status" value="1"/>
</dbReference>
<accession>A0A6A7ZKQ6</accession>
<dbReference type="InterPro" id="IPR045229">
    <property type="entry name" value="TPP_enz"/>
</dbReference>
<dbReference type="InterPro" id="IPR012000">
    <property type="entry name" value="Thiamin_PyroP_enz_cen_dom"/>
</dbReference>
<dbReference type="Pfam" id="PF02776">
    <property type="entry name" value="TPP_enzyme_N"/>
    <property type="match status" value="1"/>
</dbReference>
<dbReference type="GO" id="GO:0003984">
    <property type="term" value="F:acetolactate synthase activity"/>
    <property type="evidence" value="ECO:0007669"/>
    <property type="project" value="TreeGrafter"/>
</dbReference>
<dbReference type="GO" id="GO:0005948">
    <property type="term" value="C:acetolactate synthase complex"/>
    <property type="evidence" value="ECO:0007669"/>
    <property type="project" value="TreeGrafter"/>
</dbReference>
<dbReference type="SUPFAM" id="SSF52518">
    <property type="entry name" value="Thiamin diphosphate-binding fold (THDP-binding)"/>
    <property type="match status" value="2"/>
</dbReference>
<dbReference type="InterPro" id="IPR000399">
    <property type="entry name" value="TPP-bd_CS"/>
</dbReference>
<feature type="domain" description="Thiamine pyrophosphate enzyme N-terminal TPP-binding" evidence="7">
    <location>
        <begin position="16"/>
        <end position="129"/>
    </location>
</feature>